<feature type="domain" description="PPM-type phosphatase" evidence="1">
    <location>
        <begin position="23"/>
        <end position="255"/>
    </location>
</feature>
<organism evidence="2 3">
    <name type="scientific">Nocardioides flavescens</name>
    <dbReference type="NCBI Taxonomy" id="2691959"/>
    <lineage>
        <taxon>Bacteria</taxon>
        <taxon>Bacillati</taxon>
        <taxon>Actinomycetota</taxon>
        <taxon>Actinomycetes</taxon>
        <taxon>Propionibacteriales</taxon>
        <taxon>Nocardioidaceae</taxon>
        <taxon>Nocardioides</taxon>
    </lineage>
</organism>
<dbReference type="Proteomes" id="UP000473325">
    <property type="component" value="Unassembled WGS sequence"/>
</dbReference>
<dbReference type="SMART" id="SM00332">
    <property type="entry name" value="PP2Cc"/>
    <property type="match status" value="1"/>
</dbReference>
<proteinExistence type="predicted"/>
<dbReference type="GO" id="GO:0004722">
    <property type="term" value="F:protein serine/threonine phosphatase activity"/>
    <property type="evidence" value="ECO:0007669"/>
    <property type="project" value="InterPro"/>
</dbReference>
<evidence type="ECO:0000259" key="1">
    <source>
        <dbReference type="PROSITE" id="PS51746"/>
    </source>
</evidence>
<dbReference type="PANTHER" id="PTHR47992">
    <property type="entry name" value="PROTEIN PHOSPHATASE"/>
    <property type="match status" value="1"/>
</dbReference>
<dbReference type="SUPFAM" id="SSF81606">
    <property type="entry name" value="PP2C-like"/>
    <property type="match status" value="1"/>
</dbReference>
<evidence type="ECO:0000313" key="3">
    <source>
        <dbReference type="Proteomes" id="UP000473325"/>
    </source>
</evidence>
<dbReference type="AlphaFoldDB" id="A0A6L7F0Y3"/>
<dbReference type="RefSeq" id="WP_160878816.1">
    <property type="nucleotide sequence ID" value="NZ_WUEK01000009.1"/>
</dbReference>
<comment type="caution">
    <text evidence="2">The sequence shown here is derived from an EMBL/GenBank/DDBJ whole genome shotgun (WGS) entry which is preliminary data.</text>
</comment>
<sequence>MHDETRPLVAGQMWAPPLGPVLDAGGASDAGTHRRTNEDSYLVAPPVFVVADGMGGHAAGDVASGIVVEVFDELVRRGAIDAESVRAGLARAAELIEQLPAGSGRQAPGSTVALAAHVEEDGVPYWCLASIGDSRTYLLADGHLTQVSRDHSVVQELIDDGQLTAAAARSHPERHVITRALGATLSSPADFAMLPVEPGTRLLLCSDGVSTPLSHAAILEVVGAGQSAPETASRLVATALAAGGRDNATALVVDVRPDGGHIDDDTIESASALANEHHHATRVG</sequence>
<dbReference type="Pfam" id="PF13672">
    <property type="entry name" value="PP2C_2"/>
    <property type="match status" value="1"/>
</dbReference>
<dbReference type="InterPro" id="IPR015655">
    <property type="entry name" value="PP2C"/>
</dbReference>
<evidence type="ECO:0000313" key="2">
    <source>
        <dbReference type="EMBL" id="MXG90885.1"/>
    </source>
</evidence>
<keyword evidence="3" id="KW-1185">Reference proteome</keyword>
<dbReference type="CDD" id="cd00143">
    <property type="entry name" value="PP2Cc"/>
    <property type="match status" value="1"/>
</dbReference>
<dbReference type="EMBL" id="WUEK01000009">
    <property type="protein sequence ID" value="MXG90885.1"/>
    <property type="molecule type" value="Genomic_DNA"/>
</dbReference>
<gene>
    <name evidence="2" type="ORF">GRQ65_15155</name>
</gene>
<name>A0A6L7F0Y3_9ACTN</name>
<protein>
    <submittedName>
        <fullName evidence="2">Serine/threonine-protein phosphatase</fullName>
    </submittedName>
</protein>
<dbReference type="SMART" id="SM00331">
    <property type="entry name" value="PP2C_SIG"/>
    <property type="match status" value="1"/>
</dbReference>
<reference evidence="2 3" key="1">
    <citation type="submission" date="2019-12" db="EMBL/GenBank/DDBJ databases">
        <authorList>
            <person name="Kun Z."/>
        </authorList>
    </citation>
    <scope>NUCLEOTIDE SEQUENCE [LARGE SCALE GENOMIC DNA]</scope>
    <source>
        <strain evidence="2 3">YIM 123512</strain>
    </source>
</reference>
<dbReference type="PROSITE" id="PS51746">
    <property type="entry name" value="PPM_2"/>
    <property type="match status" value="1"/>
</dbReference>
<dbReference type="Gene3D" id="3.60.40.10">
    <property type="entry name" value="PPM-type phosphatase domain"/>
    <property type="match status" value="1"/>
</dbReference>
<accession>A0A6L7F0Y3</accession>
<dbReference type="InterPro" id="IPR036457">
    <property type="entry name" value="PPM-type-like_dom_sf"/>
</dbReference>
<dbReference type="InterPro" id="IPR001932">
    <property type="entry name" value="PPM-type_phosphatase-like_dom"/>
</dbReference>